<evidence type="ECO:0000256" key="6">
    <source>
        <dbReference type="ARBA" id="ARBA00022692"/>
    </source>
</evidence>
<dbReference type="Gene3D" id="3.40.190.10">
    <property type="entry name" value="Periplasmic binding protein-like II"/>
    <property type="match status" value="4"/>
</dbReference>
<keyword evidence="5" id="KW-1003">Cell membrane</keyword>
<feature type="transmembrane region" description="Helical" evidence="11">
    <location>
        <begin position="703"/>
        <end position="723"/>
    </location>
</feature>
<evidence type="ECO:0000256" key="11">
    <source>
        <dbReference type="RuleBase" id="RU363032"/>
    </source>
</evidence>
<dbReference type="InterPro" id="IPR018313">
    <property type="entry name" value="SBP_3_CS"/>
</dbReference>
<dbReference type="Pfam" id="PF00497">
    <property type="entry name" value="SBP_bac_3"/>
    <property type="match status" value="2"/>
</dbReference>
<gene>
    <name evidence="14" type="ORF">SAMN02799620_04618</name>
</gene>
<dbReference type="CDD" id="cd13711">
    <property type="entry name" value="PBP2_Ngo0372_TcyA"/>
    <property type="match status" value="2"/>
</dbReference>
<evidence type="ECO:0000256" key="4">
    <source>
        <dbReference type="ARBA" id="ARBA00022448"/>
    </source>
</evidence>
<feature type="signal peptide" evidence="12">
    <location>
        <begin position="1"/>
        <end position="26"/>
    </location>
</feature>
<comment type="similarity">
    <text evidence="2 11">Belongs to the binding-protein-dependent transport system permease family.</text>
</comment>
<dbReference type="GO" id="GO:0043190">
    <property type="term" value="C:ATP-binding cassette (ABC) transporter complex"/>
    <property type="evidence" value="ECO:0007669"/>
    <property type="project" value="InterPro"/>
</dbReference>
<keyword evidence="9 11" id="KW-1133">Transmembrane helix</keyword>
<dbReference type="PROSITE" id="PS01039">
    <property type="entry name" value="SBP_BACTERIAL_3"/>
    <property type="match status" value="2"/>
</dbReference>
<dbReference type="NCBIfam" id="TIGR01726">
    <property type="entry name" value="HEQRo_perm_3TM"/>
    <property type="match status" value="1"/>
</dbReference>
<evidence type="ECO:0000256" key="10">
    <source>
        <dbReference type="ARBA" id="ARBA00023136"/>
    </source>
</evidence>
<keyword evidence="7 12" id="KW-0732">Signal</keyword>
<evidence type="ECO:0000256" key="9">
    <source>
        <dbReference type="ARBA" id="ARBA00022989"/>
    </source>
</evidence>
<name>A0A1G4WSI4_9MYCO</name>
<evidence type="ECO:0000256" key="7">
    <source>
        <dbReference type="ARBA" id="ARBA00022729"/>
    </source>
</evidence>
<evidence type="ECO:0000256" key="2">
    <source>
        <dbReference type="ARBA" id="ARBA00009306"/>
    </source>
</evidence>
<evidence type="ECO:0000256" key="5">
    <source>
        <dbReference type="ARBA" id="ARBA00022475"/>
    </source>
</evidence>
<dbReference type="SMART" id="SM00062">
    <property type="entry name" value="PBPb"/>
    <property type="match status" value="2"/>
</dbReference>
<protein>
    <submittedName>
        <fullName evidence="14">Amine acid ABC transporter, permease protein, 3-TM region, His/Glu/Gln/Arg/opine family</fullName>
    </submittedName>
</protein>
<evidence type="ECO:0000313" key="14">
    <source>
        <dbReference type="EMBL" id="SCX28705.1"/>
    </source>
</evidence>
<dbReference type="FunFam" id="1.10.3720.10:FF:000009">
    <property type="entry name" value="Amino acid ABC transporter permease"/>
    <property type="match status" value="1"/>
</dbReference>
<dbReference type="SUPFAM" id="SSF161098">
    <property type="entry name" value="MetI-like"/>
    <property type="match status" value="1"/>
</dbReference>
<dbReference type="GO" id="GO:0006865">
    <property type="term" value="P:amino acid transport"/>
    <property type="evidence" value="ECO:0007669"/>
    <property type="project" value="UniProtKB-KW"/>
</dbReference>
<evidence type="ECO:0000256" key="8">
    <source>
        <dbReference type="ARBA" id="ARBA00022970"/>
    </source>
</evidence>
<organism evidence="14 15">
    <name type="scientific">Mycolicibacterium fluoranthenivorans</name>
    <dbReference type="NCBI Taxonomy" id="258505"/>
    <lineage>
        <taxon>Bacteria</taxon>
        <taxon>Bacillati</taxon>
        <taxon>Actinomycetota</taxon>
        <taxon>Actinomycetes</taxon>
        <taxon>Mycobacteriales</taxon>
        <taxon>Mycobacteriaceae</taxon>
        <taxon>Mycolicibacterium</taxon>
    </lineage>
</organism>
<dbReference type="SUPFAM" id="SSF53850">
    <property type="entry name" value="Periplasmic binding protein-like II"/>
    <property type="match status" value="2"/>
</dbReference>
<dbReference type="InterPro" id="IPR001638">
    <property type="entry name" value="Solute-binding_3/MltF_N"/>
</dbReference>
<feature type="transmembrane region" description="Helical" evidence="11">
    <location>
        <begin position="574"/>
        <end position="595"/>
    </location>
</feature>
<dbReference type="PANTHER" id="PTHR35936:SF34">
    <property type="entry name" value="ABC TRANSPORTER EXTRACELLULAR-BINDING PROTEIN YCKB-RELATED"/>
    <property type="match status" value="1"/>
</dbReference>
<dbReference type="STRING" id="1502745.SAMN02799620_04618"/>
<dbReference type="PROSITE" id="PS51257">
    <property type="entry name" value="PROKAR_LIPOPROTEIN"/>
    <property type="match status" value="1"/>
</dbReference>
<keyword evidence="10 11" id="KW-0472">Membrane</keyword>
<dbReference type="InterPro" id="IPR010065">
    <property type="entry name" value="AA_ABC_transptr_permease_3TM"/>
</dbReference>
<evidence type="ECO:0000256" key="3">
    <source>
        <dbReference type="ARBA" id="ARBA00010333"/>
    </source>
</evidence>
<evidence type="ECO:0000256" key="12">
    <source>
        <dbReference type="SAM" id="SignalP"/>
    </source>
</evidence>
<dbReference type="CDD" id="cd06261">
    <property type="entry name" value="TM_PBP2"/>
    <property type="match status" value="1"/>
</dbReference>
<dbReference type="PROSITE" id="PS50928">
    <property type="entry name" value="ABC_TM1"/>
    <property type="match status" value="1"/>
</dbReference>
<comment type="subcellular location">
    <subcellularLocation>
        <location evidence="1 11">Cell membrane</location>
        <topology evidence="1 11">Multi-pass membrane protein</topology>
    </subcellularLocation>
</comment>
<dbReference type="Gene3D" id="1.10.3720.10">
    <property type="entry name" value="MetI-like"/>
    <property type="match status" value="1"/>
</dbReference>
<keyword evidence="8" id="KW-0029">Amino-acid transport</keyword>
<dbReference type="EMBL" id="FMUB01000010">
    <property type="protein sequence ID" value="SCX28705.1"/>
    <property type="molecule type" value="Genomic_DNA"/>
</dbReference>
<dbReference type="Proteomes" id="UP000199707">
    <property type="component" value="Unassembled WGS sequence"/>
</dbReference>
<dbReference type="PANTHER" id="PTHR35936">
    <property type="entry name" value="MEMBRANE-BOUND LYTIC MUREIN TRANSGLYCOSYLASE F"/>
    <property type="match status" value="1"/>
</dbReference>
<accession>A0A1G4WSI4</accession>
<evidence type="ECO:0000256" key="1">
    <source>
        <dbReference type="ARBA" id="ARBA00004651"/>
    </source>
</evidence>
<evidence type="ECO:0000313" key="15">
    <source>
        <dbReference type="Proteomes" id="UP000199707"/>
    </source>
</evidence>
<reference evidence="15" key="1">
    <citation type="submission" date="2016-10" db="EMBL/GenBank/DDBJ databases">
        <authorList>
            <person name="Varghese N."/>
            <person name="Submissions S."/>
        </authorList>
    </citation>
    <scope>NUCLEOTIDE SEQUENCE [LARGE SCALE GENOMIC DNA]</scope>
    <source>
        <strain evidence="15">UNC267MFSha1.1M11</strain>
    </source>
</reference>
<keyword evidence="4 11" id="KW-0813">Transport</keyword>
<dbReference type="InterPro" id="IPR035906">
    <property type="entry name" value="MetI-like_sf"/>
</dbReference>
<dbReference type="InterPro" id="IPR000515">
    <property type="entry name" value="MetI-like"/>
</dbReference>
<feature type="chain" id="PRO_5011608270" evidence="12">
    <location>
        <begin position="27"/>
        <end position="737"/>
    </location>
</feature>
<keyword evidence="6 11" id="KW-0812">Transmembrane</keyword>
<proteinExistence type="inferred from homology"/>
<sequence length="737" mass="77885">MSLPLRRPGRARAALLVLVMLASVLAAGCGSKSTSDTPIKSAGVLRIGTEGTYSPFSYHDPKTGELIGYDVDVAKAVGDKLGVKVEFVETPWDSIFAGLAADRFDVVANEVTINPERQAKYDLSQPYSVGEGVIVTRAGDDSITSLADIKSKTAAESATSNWSEVARKAGANVESVEGFAQAITLLNQGRVDVVINDSIAVYAYLAETGDKSVKIAGTVGEKSEQGFAARKDSGYLPELNKALTELRADGTLAKISQRYLKTDATGAPPDTPIRAAGVLRVGTEGTYSPFSYHDPATGQLTGYDVDVARAIGAKLGVPVEFVETPWDSIFAALEAKRFDVVANQVTITPERQVKYDLSQPYAVGEGVIVTRADDDSITSLSDLKGKTTAQSSTSNWAQVARAAGANVESVEGFAQAITLLNQGRIDATVNDSIAVYAYLAETGDKSVKIAAQTGEKSEQGLAARKGSGLLPELNGALDELRADGTLAKISQRYLKADATGSGAAPAPGGQQAAPPQARSGFQLVLDNLWPMAKAALTATIPLTLISFAVGLVIALAVALARLSSNVVLSNIARFYISIIRGTPLLVQLVIVFYGLPKFGVTLPAFTAAVIAFSLNVGGYAAEIIRSAIQSIPKGQWEAAETIGLTYTGALRRIILPQATRVAVPPLSNTLISLVKDTSLASAILVTELFRKAQEIGAPTFDFFSTYVAAAVYYYVICLVLSAGQNRLERRLERYVAR</sequence>
<dbReference type="GO" id="GO:0022857">
    <property type="term" value="F:transmembrane transporter activity"/>
    <property type="evidence" value="ECO:0007669"/>
    <property type="project" value="InterPro"/>
</dbReference>
<evidence type="ECO:0000259" key="13">
    <source>
        <dbReference type="PROSITE" id="PS50928"/>
    </source>
</evidence>
<feature type="transmembrane region" description="Helical" evidence="11">
    <location>
        <begin position="540"/>
        <end position="562"/>
    </location>
</feature>
<feature type="domain" description="ABC transmembrane type-1" evidence="13">
    <location>
        <begin position="536"/>
        <end position="724"/>
    </location>
</feature>
<dbReference type="AlphaFoldDB" id="A0A1G4WSI4"/>
<comment type="similarity">
    <text evidence="3">Belongs to the bacterial solute-binding protein 3 family.</text>
</comment>
<dbReference type="Pfam" id="PF00528">
    <property type="entry name" value="BPD_transp_1"/>
    <property type="match status" value="1"/>
</dbReference>